<feature type="compositionally biased region" description="Acidic residues" evidence="1">
    <location>
        <begin position="318"/>
        <end position="345"/>
    </location>
</feature>
<proteinExistence type="predicted"/>
<feature type="compositionally biased region" description="Acidic residues" evidence="1">
    <location>
        <begin position="269"/>
        <end position="310"/>
    </location>
</feature>
<feature type="compositionally biased region" description="Basic and acidic residues" evidence="1">
    <location>
        <begin position="605"/>
        <end position="616"/>
    </location>
</feature>
<feature type="region of interest" description="Disordered" evidence="1">
    <location>
        <begin position="167"/>
        <end position="622"/>
    </location>
</feature>
<reference evidence="2" key="1">
    <citation type="submission" date="2023-08" db="EMBL/GenBank/DDBJ databases">
        <authorList>
            <person name="Chen Y."/>
            <person name="Shah S."/>
            <person name="Dougan E. K."/>
            <person name="Thang M."/>
            <person name="Chan C."/>
        </authorList>
    </citation>
    <scope>NUCLEOTIDE SEQUENCE</scope>
</reference>
<feature type="compositionally biased region" description="Low complexity" evidence="1">
    <location>
        <begin position="752"/>
        <end position="761"/>
    </location>
</feature>
<gene>
    <name evidence="2" type="ORF">EVOR1521_LOCUS21242</name>
</gene>
<feature type="region of interest" description="Disordered" evidence="1">
    <location>
        <begin position="739"/>
        <end position="794"/>
    </location>
</feature>
<feature type="compositionally biased region" description="Polar residues" evidence="1">
    <location>
        <begin position="518"/>
        <end position="529"/>
    </location>
</feature>
<keyword evidence="3" id="KW-1185">Reference proteome</keyword>
<dbReference type="EMBL" id="CAUJNA010003257">
    <property type="protein sequence ID" value="CAJ1397174.1"/>
    <property type="molecule type" value="Genomic_DNA"/>
</dbReference>
<protein>
    <submittedName>
        <fullName evidence="2">Uncharacterized protein</fullName>
    </submittedName>
</protein>
<comment type="caution">
    <text evidence="2">The sequence shown here is derived from an EMBL/GenBank/DDBJ whole genome shotgun (WGS) entry which is preliminary data.</text>
</comment>
<feature type="compositionally biased region" description="Basic and acidic residues" evidence="1">
    <location>
        <begin position="470"/>
        <end position="480"/>
    </location>
</feature>
<name>A0AA36N926_9DINO</name>
<feature type="compositionally biased region" description="Acidic residues" evidence="1">
    <location>
        <begin position="357"/>
        <end position="388"/>
    </location>
</feature>
<feature type="compositionally biased region" description="Basic and acidic residues" evidence="1">
    <location>
        <begin position="499"/>
        <end position="517"/>
    </location>
</feature>
<evidence type="ECO:0000256" key="1">
    <source>
        <dbReference type="SAM" id="MobiDB-lite"/>
    </source>
</evidence>
<feature type="region of interest" description="Disordered" evidence="1">
    <location>
        <begin position="657"/>
        <end position="725"/>
    </location>
</feature>
<dbReference type="Proteomes" id="UP001178507">
    <property type="component" value="Unassembled WGS sequence"/>
</dbReference>
<evidence type="ECO:0000313" key="2">
    <source>
        <dbReference type="EMBL" id="CAJ1397174.1"/>
    </source>
</evidence>
<sequence>MAAVEAMEPPAFKYAERQCRTGKCAQLRDWLTSIGILERDSLRDLKHRQRHFDAKKGGQMPQLELRVPCAEERLEEQVHANFSRLEQWFKLFGRATPTGKELEAAIMEANDSYDFLTGSLLRDRKAQAYEMALDWRSLVADFLTAERRSPGTRPGRHNEEMCALKNIIRGVSGPRPRLSRDQGSAESNKTDEDENAKDTENAAAVASNKKQSSKGDNIKKGGTKDKGSTAAAKRTPKSETAKEVEAAAAEADDSNKTEELEETPGGQDEAADAAAGDEEGDAGEGGGEEADDEEAAEEEENEEPEAEDEVSAAAPAATDEDEEAAAEDQEEAAEDQEAAAEDEEEKVAKDAEAAAAAEDEAAAAAEDEEAAPAAKDEEEEEAAAEFEEAAAAAAATAKNAEAAAAVASEDEEASAAAAAEDAEAIAEEAEDAEAIADEENIVQDEEATAEDAGNEEAKEPEEEAEDEEAANQHKETEATHKGAKAGEAGEQAVANSKVDAGEKAACAKKERAKDSKRSSSSNTQATSMQAAVAAGKHGHGKDKANAEPGRKRSNRQTAKAQEGAPKAMINPSEKETQVDDSDGTQGAIASDEEEMRKGRTLVKGTFKDRKPLEEKPAVIPDEIQERLQKVLLNMLTEDKDSPEDLLKAQAKVRKALKEVTAPEENADNCEGQKAHPKKRGRGKGQGRGKGRGRVKKTNSSGNELQPADISTACMDTPQTNTRPALKRSCATACFAADMQGPKKQAVVEEHQPASQSAAPASSRKRKAVQPPGQEANPKAGTKTKRTRSKVSRVDQQAVEELRPLTEPKEVFAKIQALQLPDLVLPHEFPNDTKSISLQPPTHASGKKSIGVLLEPRVAGFYVSKVPDEILDLPAKYDYAVNQKGGVSINIRKEGIKGGWQLATAFAGWIEDVD</sequence>
<feature type="compositionally biased region" description="Acidic residues" evidence="1">
    <location>
        <begin position="420"/>
        <end position="469"/>
    </location>
</feature>
<dbReference type="AlphaFoldDB" id="A0AA36N926"/>
<feature type="compositionally biased region" description="Low complexity" evidence="1">
    <location>
        <begin position="389"/>
        <end position="407"/>
    </location>
</feature>
<feature type="compositionally biased region" description="Basic and acidic residues" evidence="1">
    <location>
        <begin position="216"/>
        <end position="227"/>
    </location>
</feature>
<feature type="compositionally biased region" description="Low complexity" evidence="1">
    <location>
        <begin position="485"/>
        <end position="494"/>
    </location>
</feature>
<evidence type="ECO:0000313" key="3">
    <source>
        <dbReference type="Proteomes" id="UP001178507"/>
    </source>
</evidence>
<feature type="compositionally biased region" description="Basic and acidic residues" evidence="1">
    <location>
        <begin position="541"/>
        <end position="550"/>
    </location>
</feature>
<accession>A0AA36N926</accession>
<feature type="compositionally biased region" description="Basic residues" evidence="1">
    <location>
        <begin position="674"/>
        <end position="696"/>
    </location>
</feature>
<organism evidence="2 3">
    <name type="scientific">Effrenium voratum</name>
    <dbReference type="NCBI Taxonomy" id="2562239"/>
    <lineage>
        <taxon>Eukaryota</taxon>
        <taxon>Sar</taxon>
        <taxon>Alveolata</taxon>
        <taxon>Dinophyceae</taxon>
        <taxon>Suessiales</taxon>
        <taxon>Symbiodiniaceae</taxon>
        <taxon>Effrenium</taxon>
    </lineage>
</organism>
<feature type="compositionally biased region" description="Basic and acidic residues" evidence="1">
    <location>
        <begin position="236"/>
        <end position="245"/>
    </location>
</feature>
<feature type="compositionally biased region" description="Basic residues" evidence="1">
    <location>
        <begin position="781"/>
        <end position="790"/>
    </location>
</feature>